<comment type="subcellular location">
    <subcellularLocation>
        <location evidence="6">Periplasm</location>
    </subcellularLocation>
</comment>
<dbReference type="NCBIfam" id="NF007011">
    <property type="entry name" value="PRK09474.1"/>
    <property type="match status" value="1"/>
</dbReference>
<dbReference type="GO" id="GO:0015768">
    <property type="term" value="P:maltose transport"/>
    <property type="evidence" value="ECO:0007669"/>
    <property type="project" value="TreeGrafter"/>
</dbReference>
<dbReference type="InterPro" id="IPR006061">
    <property type="entry name" value="SBP_1_CS"/>
</dbReference>
<dbReference type="GO" id="GO:0055052">
    <property type="term" value="C:ATP-binding cassette (ABC) transporter complex, substrate-binding subunit-containing"/>
    <property type="evidence" value="ECO:0007669"/>
    <property type="project" value="TreeGrafter"/>
</dbReference>
<comment type="similarity">
    <text evidence="1 6">Belongs to the bacterial solute-binding protein 1 family.</text>
</comment>
<evidence type="ECO:0000256" key="5">
    <source>
        <dbReference type="ARBA" id="ARBA00030303"/>
    </source>
</evidence>
<dbReference type="PRINTS" id="PR00181">
    <property type="entry name" value="MALTOSEBP"/>
</dbReference>
<evidence type="ECO:0000256" key="1">
    <source>
        <dbReference type="ARBA" id="ARBA00008520"/>
    </source>
</evidence>
<evidence type="ECO:0000256" key="2">
    <source>
        <dbReference type="ARBA" id="ARBA00022448"/>
    </source>
</evidence>
<protein>
    <recommendedName>
        <fullName evidence="5 6">Maltodextrin-binding protein</fullName>
    </recommendedName>
</protein>
<feature type="signal peptide" evidence="6">
    <location>
        <begin position="1"/>
        <end position="26"/>
    </location>
</feature>
<keyword evidence="3 6" id="KW-0762">Sugar transport</keyword>
<name>A0A1B7JLC6_9GAMM</name>
<evidence type="ECO:0000256" key="3">
    <source>
        <dbReference type="ARBA" id="ARBA00022597"/>
    </source>
</evidence>
<dbReference type="OrthoDB" id="9766758at2"/>
<dbReference type="GO" id="GO:0042956">
    <property type="term" value="P:maltodextrin transmembrane transport"/>
    <property type="evidence" value="ECO:0007669"/>
    <property type="project" value="TreeGrafter"/>
</dbReference>
<evidence type="ECO:0000313" key="8">
    <source>
        <dbReference type="Proteomes" id="UP000078224"/>
    </source>
</evidence>
<evidence type="ECO:0000313" key="7">
    <source>
        <dbReference type="EMBL" id="OAT48706.1"/>
    </source>
</evidence>
<dbReference type="GO" id="GO:1901982">
    <property type="term" value="F:maltose binding"/>
    <property type="evidence" value="ECO:0007669"/>
    <property type="project" value="TreeGrafter"/>
</dbReference>
<dbReference type="InterPro" id="IPR006059">
    <property type="entry name" value="SBP"/>
</dbReference>
<dbReference type="AlphaFoldDB" id="A0A1B7JLC6"/>
<evidence type="ECO:0000256" key="4">
    <source>
        <dbReference type="ARBA" id="ARBA00022729"/>
    </source>
</evidence>
<proteinExistence type="inferred from homology"/>
<dbReference type="SUPFAM" id="SSF53850">
    <property type="entry name" value="Periplasmic binding protein-like II"/>
    <property type="match status" value="1"/>
</dbReference>
<dbReference type="Proteomes" id="UP000078224">
    <property type="component" value="Unassembled WGS sequence"/>
</dbReference>
<dbReference type="GO" id="GO:0015144">
    <property type="term" value="F:carbohydrate transmembrane transporter activity"/>
    <property type="evidence" value="ECO:0007669"/>
    <property type="project" value="InterPro"/>
</dbReference>
<dbReference type="PANTHER" id="PTHR30061">
    <property type="entry name" value="MALTOSE-BINDING PERIPLASMIC PROTEIN"/>
    <property type="match status" value="1"/>
</dbReference>
<keyword evidence="6" id="KW-0574">Periplasm</keyword>
<dbReference type="InterPro" id="IPR006060">
    <property type="entry name" value="Maltose/Cyclodextrin-bd"/>
</dbReference>
<gene>
    <name evidence="7" type="ORF">M998_3207</name>
</gene>
<dbReference type="PANTHER" id="PTHR30061:SF50">
    <property type="entry name" value="MALTOSE_MALTODEXTRIN-BINDING PERIPLASMIC PROTEIN"/>
    <property type="match status" value="1"/>
</dbReference>
<dbReference type="RefSeq" id="WP_068445917.1">
    <property type="nucleotide sequence ID" value="NZ_LXEW01000046.1"/>
</dbReference>
<organism evidence="7 8">
    <name type="scientific">Providencia heimbachae ATCC 35613</name>
    <dbReference type="NCBI Taxonomy" id="1354272"/>
    <lineage>
        <taxon>Bacteria</taxon>
        <taxon>Pseudomonadati</taxon>
        <taxon>Pseudomonadota</taxon>
        <taxon>Gammaproteobacteria</taxon>
        <taxon>Enterobacterales</taxon>
        <taxon>Morganellaceae</taxon>
        <taxon>Providencia</taxon>
    </lineage>
</organism>
<dbReference type="Gene3D" id="3.40.190.10">
    <property type="entry name" value="Periplasmic binding protein-like II"/>
    <property type="match status" value="2"/>
</dbReference>
<comment type="caution">
    <text evidence="7">The sequence shown here is derived from an EMBL/GenBank/DDBJ whole genome shotgun (WGS) entry which is preliminary data.</text>
</comment>
<reference evidence="7 8" key="1">
    <citation type="submission" date="2016-04" db="EMBL/GenBank/DDBJ databases">
        <title>ATOL: Assembling a taxonomically balanced genome-scale reconstruction of the evolutionary history of the Enterobacteriaceae.</title>
        <authorList>
            <person name="Plunkett G.III."/>
            <person name="Neeno-Eckwall E.C."/>
            <person name="Glasner J.D."/>
            <person name="Perna N.T."/>
        </authorList>
    </citation>
    <scope>NUCLEOTIDE SEQUENCE [LARGE SCALE GENOMIC DNA]</scope>
    <source>
        <strain evidence="7 8">ATCC 35613</strain>
    </source>
</reference>
<dbReference type="PROSITE" id="PS01037">
    <property type="entry name" value="SBP_BACTERIAL_1"/>
    <property type="match status" value="1"/>
</dbReference>
<keyword evidence="8" id="KW-1185">Reference proteome</keyword>
<keyword evidence="2 6" id="KW-0813">Transport</keyword>
<evidence type="ECO:0000256" key="6">
    <source>
        <dbReference type="RuleBase" id="RU365005"/>
    </source>
</evidence>
<dbReference type="PATRIC" id="fig|1354272.4.peg.3274"/>
<comment type="function">
    <text evidence="6">Part of the ABC transporter complex MalEFGK involved in maltose/maltodextrin import. Binds maltose and higher maltodextrins.</text>
</comment>
<dbReference type="GO" id="GO:0042597">
    <property type="term" value="C:periplasmic space"/>
    <property type="evidence" value="ECO:0007669"/>
    <property type="project" value="UniProtKB-SubCell"/>
</dbReference>
<accession>A0A1B7JLC6</accession>
<feature type="chain" id="PRO_5013431758" description="Maltodextrin-binding protein" evidence="6">
    <location>
        <begin position="27"/>
        <end position="396"/>
    </location>
</feature>
<dbReference type="GO" id="GO:0030313">
    <property type="term" value="C:cell envelope"/>
    <property type="evidence" value="ECO:0007669"/>
    <property type="project" value="UniProtKB-ARBA"/>
</dbReference>
<sequence>MKIKISTRLLVLSTLITAIFSASTLAKIEEGKLVIWINGDKGYNGLAEIGKQFEESTGIKVSVEHPDKLEEKFPMVAATGDGPDIIFWAHDRFGGYAQSGLLAEITPDQAFKDKVFDFAWDATIFDGKLIAYPVAVESLALIYNKDLVPNPPKTWEEIPALDKQLRAKGKSALMFNLQEPYFTWPLIAADGGYAFKSTNGKYDSKDVGVNNAGSISGLSFLVDMVKNKQISPDTDYSISEAAFNKGDTAMTINGPWSWGNIEKSKINYGVAVLPSFNGQPSKPFVGVLSAGINAASPNKELAKEFLENYLMTDDGLDTVNKDKPLGAVALKSYQEKLEQDPRIAATMQNARNGEIMPNIPQMSAFWYAVRTATLNALAERQSVADALNDAQKRIVK</sequence>
<dbReference type="Pfam" id="PF01547">
    <property type="entry name" value="SBP_bac_1"/>
    <property type="match status" value="1"/>
</dbReference>
<keyword evidence="4 6" id="KW-0732">Signal</keyword>
<dbReference type="EMBL" id="LXEW01000046">
    <property type="protein sequence ID" value="OAT48706.1"/>
    <property type="molecule type" value="Genomic_DNA"/>
</dbReference>